<keyword evidence="8" id="KW-1133">Transmembrane helix</keyword>
<evidence type="ECO:0000256" key="6">
    <source>
        <dbReference type="ARBA" id="ARBA00023136"/>
    </source>
</evidence>
<dbReference type="EMBL" id="JFGV01000051">
    <property type="protein sequence ID" value="EYU14320.1"/>
    <property type="molecule type" value="Genomic_DNA"/>
</dbReference>
<dbReference type="PATRIC" id="fig|1393736.3.peg.3248"/>
<keyword evidence="5" id="KW-0720">Serine protease</keyword>
<name>A0A022PII3_9GAMM</name>
<dbReference type="GO" id="GO:0005886">
    <property type="term" value="C:plasma membrane"/>
    <property type="evidence" value="ECO:0007669"/>
    <property type="project" value="InterPro"/>
</dbReference>
<evidence type="ECO:0000256" key="2">
    <source>
        <dbReference type="ARBA" id="ARBA00008683"/>
    </source>
</evidence>
<dbReference type="PANTHER" id="PTHR33209">
    <property type="entry name" value="PROTEASE 4"/>
    <property type="match status" value="1"/>
</dbReference>
<gene>
    <name evidence="10" type="ORF">BA1DRAFT_03173</name>
</gene>
<keyword evidence="11" id="KW-1185">Reference proteome</keyword>
<dbReference type="NCBIfam" id="TIGR00706">
    <property type="entry name" value="SppA_dom"/>
    <property type="match status" value="1"/>
</dbReference>
<dbReference type="Pfam" id="PF01343">
    <property type="entry name" value="Peptidase_S49"/>
    <property type="match status" value="2"/>
</dbReference>
<dbReference type="GO" id="GO:0008236">
    <property type="term" value="F:serine-type peptidase activity"/>
    <property type="evidence" value="ECO:0007669"/>
    <property type="project" value="UniProtKB-KW"/>
</dbReference>
<dbReference type="InterPro" id="IPR002142">
    <property type="entry name" value="Peptidase_S49"/>
</dbReference>
<dbReference type="InterPro" id="IPR047217">
    <property type="entry name" value="S49_SppA_67K_type_N"/>
</dbReference>
<evidence type="ECO:0000313" key="10">
    <source>
        <dbReference type="EMBL" id="EYU14320.1"/>
    </source>
</evidence>
<keyword evidence="8" id="KW-0812">Transmembrane</keyword>
<feature type="domain" description="Peptidase S49" evidence="9">
    <location>
        <begin position="141"/>
        <end position="286"/>
    </location>
</feature>
<feature type="transmembrane region" description="Helical" evidence="8">
    <location>
        <begin position="21"/>
        <end position="45"/>
    </location>
</feature>
<dbReference type="Gene3D" id="6.20.330.10">
    <property type="match status" value="1"/>
</dbReference>
<feature type="domain" description="Peptidase S49" evidence="9">
    <location>
        <begin position="395"/>
        <end position="545"/>
    </location>
</feature>
<comment type="subcellular location">
    <subcellularLocation>
        <location evidence="1">Membrane</location>
    </subcellularLocation>
</comment>
<dbReference type="EC" id="3.4.21.-" evidence="10"/>
<proteinExistence type="inferred from homology"/>
<accession>A0A022PII3</accession>
<comment type="caution">
    <text evidence="10">The sequence shown here is derived from an EMBL/GenBank/DDBJ whole genome shotgun (WGS) entry which is preliminary data.</text>
</comment>
<reference evidence="10 11" key="1">
    <citation type="submission" date="2014-03" db="EMBL/GenBank/DDBJ databases">
        <title>Draft Genome of Photorhabdus luminescens BA1, an Egyptian Isolate.</title>
        <authorList>
            <person name="Ghazal S."/>
            <person name="Hurst S.G.IV."/>
            <person name="Morris K."/>
            <person name="Thomas K."/>
            <person name="Tisa L.S."/>
        </authorList>
    </citation>
    <scope>NUCLEOTIDE SEQUENCE [LARGE SCALE GENOMIC DNA]</scope>
    <source>
        <strain evidence="10 11">BA1</strain>
    </source>
</reference>
<keyword evidence="3" id="KW-0645">Protease</keyword>
<evidence type="ECO:0000313" key="11">
    <source>
        <dbReference type="Proteomes" id="UP000023464"/>
    </source>
</evidence>
<comment type="similarity">
    <text evidence="2">Belongs to the peptidase S49 family.</text>
</comment>
<dbReference type="SUPFAM" id="SSF52096">
    <property type="entry name" value="ClpP/crotonase"/>
    <property type="match status" value="2"/>
</dbReference>
<evidence type="ECO:0000256" key="7">
    <source>
        <dbReference type="PIRSR" id="PIRSR001217-1"/>
    </source>
</evidence>
<protein>
    <submittedName>
        <fullName evidence="10">Signal peptide peptidase SppA, 67K type</fullName>
        <ecNumber evidence="10">3.4.21.-</ecNumber>
    </submittedName>
</protein>
<dbReference type="NCBIfam" id="NF008195">
    <property type="entry name" value="PRK10949.1"/>
    <property type="match status" value="1"/>
</dbReference>
<dbReference type="PANTHER" id="PTHR33209:SF1">
    <property type="entry name" value="PEPTIDASE S49 DOMAIN-CONTAINING PROTEIN"/>
    <property type="match status" value="1"/>
</dbReference>
<evidence type="ECO:0000256" key="3">
    <source>
        <dbReference type="ARBA" id="ARBA00022670"/>
    </source>
</evidence>
<dbReference type="Gene3D" id="3.90.226.10">
    <property type="entry name" value="2-enoyl-CoA Hydratase, Chain A, domain 1"/>
    <property type="match status" value="3"/>
</dbReference>
<dbReference type="CDD" id="cd07018">
    <property type="entry name" value="S49_SppA_67K_type"/>
    <property type="match status" value="1"/>
</dbReference>
<dbReference type="InterPro" id="IPR029045">
    <property type="entry name" value="ClpP/crotonase-like_dom_sf"/>
</dbReference>
<dbReference type="NCBIfam" id="TIGR00705">
    <property type="entry name" value="SppA_67K"/>
    <property type="match status" value="1"/>
</dbReference>
<evidence type="ECO:0000256" key="4">
    <source>
        <dbReference type="ARBA" id="ARBA00022801"/>
    </source>
</evidence>
<dbReference type="Proteomes" id="UP000023464">
    <property type="component" value="Unassembled WGS sequence"/>
</dbReference>
<evidence type="ECO:0000259" key="9">
    <source>
        <dbReference type="Pfam" id="PF01343"/>
    </source>
</evidence>
<evidence type="ECO:0000256" key="1">
    <source>
        <dbReference type="ARBA" id="ARBA00004370"/>
    </source>
</evidence>
<dbReference type="InterPro" id="IPR004634">
    <property type="entry name" value="Pept_S49_pIV"/>
</dbReference>
<dbReference type="RefSeq" id="WP_036780799.1">
    <property type="nucleotide sequence ID" value="NZ_CAWLTM010000064.1"/>
</dbReference>
<dbReference type="InterPro" id="IPR004635">
    <property type="entry name" value="Pept_S49_SppA"/>
</dbReference>
<sequence length="621" mass="68518">MRILWKLIARLFKWSWRLLNFIREVISNLIFIMLVLVVVGGFLLYQQPNKTADSYRGALYVNLTGVIVDQVSSRTPLTQLSRELFGASGNKFQENSLFDIVDSIRQAKTDTKITGLVLKLDDFISADQPSMQYIGKAINEFKTSGKPVYAISDSYNQSQYYLSTFADKIYLSPQGTVGLYGYSTNNLYYKSLLDSLKVTAHIFRVGTYKSAVEPVMRDDMSPDAREADSRWVNGLWHNYLNTVATNRKLTVDQVFPGADEMIAGLRAVGGDNAQYALKHKLVDYVAPRNVIESDMTKAFGWDEKNRHFNAISIYDYAPQLVEGRSSSKGNIAVIVAQGAIVDGQQTPGMVGGDTTAAQIRQARLDDNIKAVILRVNSPGGSVSASDVIRTELAALRAANKPVVVSMGGMAASGGYWISTPSNYIIANQSTLTGSIGIFGVITTYENSLEHIGIHTDGVSTTPLAGISVTKGLSKQFSELMQLNIENGYNNFIGLVANSRHKTREEVDKIAQGHVWIGHDAKTNGLVDQLGDFDDAVTKAAELAKLDNPELDWMQPEMSFSELLMSQLTTTAQVIVPEAVQAWLPAPLAQVAQEVKQQSEFYRHLNDPQNRYAFCLNCGDIR</sequence>
<evidence type="ECO:0000256" key="8">
    <source>
        <dbReference type="SAM" id="Phobius"/>
    </source>
</evidence>
<evidence type="ECO:0000256" key="5">
    <source>
        <dbReference type="ARBA" id="ARBA00022825"/>
    </source>
</evidence>
<dbReference type="InterPro" id="IPR033854">
    <property type="entry name" value="S49_SppA_1"/>
</dbReference>
<dbReference type="GO" id="GO:0006465">
    <property type="term" value="P:signal peptide processing"/>
    <property type="evidence" value="ECO:0007669"/>
    <property type="project" value="InterPro"/>
</dbReference>
<keyword evidence="4 10" id="KW-0378">Hydrolase</keyword>
<keyword evidence="6 8" id="KW-0472">Membrane</keyword>
<organism evidence="10 11">
    <name type="scientific">Photorhabdus aegyptia</name>
    <dbReference type="NCBI Taxonomy" id="2805098"/>
    <lineage>
        <taxon>Bacteria</taxon>
        <taxon>Pseudomonadati</taxon>
        <taxon>Pseudomonadota</taxon>
        <taxon>Gammaproteobacteria</taxon>
        <taxon>Enterobacterales</taxon>
        <taxon>Morganellaceae</taxon>
        <taxon>Photorhabdus</taxon>
    </lineage>
</organism>
<feature type="active site" description="Proton donor/acceptor" evidence="7">
    <location>
        <position position="209"/>
    </location>
</feature>
<dbReference type="CDD" id="cd07019">
    <property type="entry name" value="S49_SppA_1"/>
    <property type="match status" value="1"/>
</dbReference>
<feature type="active site" description="Nucleophile" evidence="7">
    <location>
        <position position="412"/>
    </location>
</feature>
<dbReference type="PIRSF" id="PIRSF001217">
    <property type="entry name" value="Protease_4_SppA"/>
    <property type="match status" value="1"/>
</dbReference>
<dbReference type="AlphaFoldDB" id="A0A022PII3"/>